<protein>
    <submittedName>
        <fullName evidence="1">Minor capsid protein</fullName>
    </submittedName>
</protein>
<name>A0A8S5RT63_9CAUD</name>
<accession>A0A8S5RT63</accession>
<reference evidence="1" key="1">
    <citation type="journal article" date="2021" name="Proc. Natl. Acad. Sci. U.S.A.">
        <title>A Catalog of Tens of Thousands of Viruses from Human Metagenomes Reveals Hidden Associations with Chronic Diseases.</title>
        <authorList>
            <person name="Tisza M.J."/>
            <person name="Buck C.B."/>
        </authorList>
    </citation>
    <scope>NUCLEOTIDE SEQUENCE</scope>
    <source>
        <strain evidence="1">Ct7CH26</strain>
    </source>
</reference>
<sequence length="363" mass="42202">MPGLNLKAAQWEQQHKTHVEEYLRQIEALYDVASDELIRLGMGYKYQPNTGRLFAFSSNKSRSKQADASLSSFRNKLSTIITAGITSEWFFANDKNDSWVKQLFDNPKKGWMLHNLGALEAFQRRTTYGHNLSERVWSIAKQFERHIELSLSIGISEGRSAADISRDVRVYLNEPDKLFRRVRNAFGNLTLSKVAQAYHPGQGVYRSSYQNAMRMARTEINSAYREADSIRWQQLDFIVGYEIKTSKSHVQWLAKFWYPRFKKGRAPLEICDAMEGKYPKSFKFIGWHPNCRCYAVPIIANEGSKKDWWEDADNEVTKLPTGFTRWMKENQDRIENAQQRGTLPYWITENRQLGISNKTDKSP</sequence>
<evidence type="ECO:0000313" key="1">
    <source>
        <dbReference type="EMBL" id="DAE92465.1"/>
    </source>
</evidence>
<dbReference type="EMBL" id="BK057800">
    <property type="protein sequence ID" value="DAE92465.1"/>
    <property type="molecule type" value="Genomic_DNA"/>
</dbReference>
<proteinExistence type="predicted"/>
<organism evidence="1">
    <name type="scientific">Myoviridae sp. ct7CH26</name>
    <dbReference type="NCBI Taxonomy" id="2827604"/>
    <lineage>
        <taxon>Viruses</taxon>
        <taxon>Duplodnaviria</taxon>
        <taxon>Heunggongvirae</taxon>
        <taxon>Uroviricota</taxon>
        <taxon>Caudoviricetes</taxon>
    </lineage>
</organism>